<organism evidence="1 2">
    <name type="scientific">Elysia crispata</name>
    <name type="common">lettuce slug</name>
    <dbReference type="NCBI Taxonomy" id="231223"/>
    <lineage>
        <taxon>Eukaryota</taxon>
        <taxon>Metazoa</taxon>
        <taxon>Spiralia</taxon>
        <taxon>Lophotrochozoa</taxon>
        <taxon>Mollusca</taxon>
        <taxon>Gastropoda</taxon>
        <taxon>Heterobranchia</taxon>
        <taxon>Euthyneura</taxon>
        <taxon>Panpulmonata</taxon>
        <taxon>Sacoglossa</taxon>
        <taxon>Placobranchoidea</taxon>
        <taxon>Plakobranchidae</taxon>
        <taxon>Elysia</taxon>
    </lineage>
</organism>
<protein>
    <submittedName>
        <fullName evidence="1">Uncharacterized protein</fullName>
    </submittedName>
</protein>
<gene>
    <name evidence="1" type="ORF">RRG08_020253</name>
</gene>
<reference evidence="1" key="1">
    <citation type="journal article" date="2023" name="G3 (Bethesda)">
        <title>A reference genome for the long-term kleptoplast-retaining sea slug Elysia crispata morphotype clarki.</title>
        <authorList>
            <person name="Eastman K.E."/>
            <person name="Pendleton A.L."/>
            <person name="Shaikh M.A."/>
            <person name="Suttiyut T."/>
            <person name="Ogas R."/>
            <person name="Tomko P."/>
            <person name="Gavelis G."/>
            <person name="Widhalm J.R."/>
            <person name="Wisecaver J.H."/>
        </authorList>
    </citation>
    <scope>NUCLEOTIDE SEQUENCE</scope>
    <source>
        <strain evidence="1">ECLA1</strain>
    </source>
</reference>
<name>A0AAE1B2E6_9GAST</name>
<proteinExistence type="predicted"/>
<dbReference type="AlphaFoldDB" id="A0AAE1B2E6"/>
<dbReference type="EMBL" id="JAWDGP010000676">
    <property type="protein sequence ID" value="KAK3798440.1"/>
    <property type="molecule type" value="Genomic_DNA"/>
</dbReference>
<dbReference type="Proteomes" id="UP001283361">
    <property type="component" value="Unassembled WGS sequence"/>
</dbReference>
<evidence type="ECO:0000313" key="2">
    <source>
        <dbReference type="Proteomes" id="UP001283361"/>
    </source>
</evidence>
<sequence length="135" mass="14691">MGCDELIIYLIQSSRKNWSLLALTTLDALQRQGTQSNRLITKVSATADHITPAAQSLQSASDGPVTRAMEDKSVLSQTRNRIASLSQRLVCSHPFQAMPGTRLAASRPDLAKGRLAIIVVRILQTKLRLRGLQGG</sequence>
<comment type="caution">
    <text evidence="1">The sequence shown here is derived from an EMBL/GenBank/DDBJ whole genome shotgun (WGS) entry which is preliminary data.</text>
</comment>
<accession>A0AAE1B2E6</accession>
<evidence type="ECO:0000313" key="1">
    <source>
        <dbReference type="EMBL" id="KAK3798440.1"/>
    </source>
</evidence>
<keyword evidence="2" id="KW-1185">Reference proteome</keyword>